<evidence type="ECO:0000313" key="2">
    <source>
        <dbReference type="Proteomes" id="UP001153334"/>
    </source>
</evidence>
<evidence type="ECO:0000313" key="1">
    <source>
        <dbReference type="EMBL" id="KAJ8119225.1"/>
    </source>
</evidence>
<organism evidence="1 2">
    <name type="scientific">Nemania bipapillata</name>
    <dbReference type="NCBI Taxonomy" id="110536"/>
    <lineage>
        <taxon>Eukaryota</taxon>
        <taxon>Fungi</taxon>
        <taxon>Dikarya</taxon>
        <taxon>Ascomycota</taxon>
        <taxon>Pezizomycotina</taxon>
        <taxon>Sordariomycetes</taxon>
        <taxon>Xylariomycetidae</taxon>
        <taxon>Xylariales</taxon>
        <taxon>Xylariaceae</taxon>
        <taxon>Nemania</taxon>
    </lineage>
</organism>
<dbReference type="EMBL" id="JAPESX010000929">
    <property type="protein sequence ID" value="KAJ8119225.1"/>
    <property type="molecule type" value="Genomic_DNA"/>
</dbReference>
<dbReference type="Proteomes" id="UP001153334">
    <property type="component" value="Unassembled WGS sequence"/>
</dbReference>
<protein>
    <submittedName>
        <fullName evidence="1">Uncharacterized protein</fullName>
    </submittedName>
</protein>
<comment type="caution">
    <text evidence="1">The sequence shown here is derived from an EMBL/GenBank/DDBJ whole genome shotgun (WGS) entry which is preliminary data.</text>
</comment>
<sequence length="152" mass="17103">MTDSEQAEQVNYATTALTLLILITRIGLWPFRRERVDASFVLVITSILIVIARIVTNVYYLRFGTASDVIKHADYFNADNLDGIKTGSILVLAARVLITAVLWLQVCILLLFYSRITYGINWVAVVVKVTSRHRRATVSTPTRSSSRRRSAT</sequence>
<name>A0ACC2IVI2_9PEZI</name>
<reference evidence="1" key="1">
    <citation type="submission" date="2022-11" db="EMBL/GenBank/DDBJ databases">
        <title>Genome Sequence of Nemania bipapillata.</title>
        <authorList>
            <person name="Buettner E."/>
        </authorList>
    </citation>
    <scope>NUCLEOTIDE SEQUENCE</scope>
    <source>
        <strain evidence="1">CP14</strain>
    </source>
</reference>
<keyword evidence="2" id="KW-1185">Reference proteome</keyword>
<accession>A0ACC2IVI2</accession>
<proteinExistence type="predicted"/>
<gene>
    <name evidence="1" type="ORF">ONZ43_g3784</name>
</gene>